<dbReference type="Gene3D" id="3.40.50.300">
    <property type="entry name" value="P-loop containing nucleotide triphosphate hydrolases"/>
    <property type="match status" value="1"/>
</dbReference>
<dbReference type="GO" id="GO:0005525">
    <property type="term" value="F:GTP binding"/>
    <property type="evidence" value="ECO:0007669"/>
    <property type="project" value="InterPro"/>
</dbReference>
<dbReference type="EMBL" id="HBKQ01054497">
    <property type="protein sequence ID" value="CAE2280587.1"/>
    <property type="molecule type" value="Transcribed_RNA"/>
</dbReference>
<sequence length="329" mass="36354">MFSTVLPSKSDISILPIGRSGVGKSTIGNFILTGEPRAPFETSCGVESCTQSAQSERKGKVTFTDLPGLPDTDPARTKECYNTCINRLKEDLAVALFVFKKERIDTKAYEHAEVLFREINKVACMKVLVINDHTNYAFGQPESVEAEYSKLAVTIAKYAKIDFDKYIFLNASNARTVLSSLMQEIKEANVKQEATPELKNFDELERWVDELRERKNYKEAIMGEMKTKLRRLKRRKLVAEAVFGGSVLASIGAGTAAVFTAGAAIPVLGATGGSALASRGSAEALRLQIRSLQQKIENDDFDEAAKELKVASERFLQLKDAIHFKGNKQ</sequence>
<protein>
    <recommendedName>
        <fullName evidence="2">AIG1-type G domain-containing protein</fullName>
    </recommendedName>
</protein>
<accession>A0A7S4NDN4</accession>
<reference evidence="3" key="1">
    <citation type="submission" date="2021-01" db="EMBL/GenBank/DDBJ databases">
        <authorList>
            <person name="Corre E."/>
            <person name="Pelletier E."/>
            <person name="Niang G."/>
            <person name="Scheremetjew M."/>
            <person name="Finn R."/>
            <person name="Kale V."/>
            <person name="Holt S."/>
            <person name="Cochrane G."/>
            <person name="Meng A."/>
            <person name="Brown T."/>
            <person name="Cohen L."/>
        </authorList>
    </citation>
    <scope>NUCLEOTIDE SEQUENCE</scope>
    <source>
        <strain evidence="3">Isolate 1302-5</strain>
    </source>
</reference>
<proteinExistence type="predicted"/>
<gene>
    <name evidence="3" type="ORF">OAUR00152_LOCUS37399</name>
</gene>
<name>A0A7S4NDN4_9STRA</name>
<evidence type="ECO:0000259" key="2">
    <source>
        <dbReference type="Pfam" id="PF04548"/>
    </source>
</evidence>
<evidence type="ECO:0000313" key="3">
    <source>
        <dbReference type="EMBL" id="CAE2280587.1"/>
    </source>
</evidence>
<feature type="domain" description="AIG1-type G" evidence="2">
    <location>
        <begin position="14"/>
        <end position="112"/>
    </location>
</feature>
<keyword evidence="1" id="KW-0547">Nucleotide-binding</keyword>
<dbReference type="AlphaFoldDB" id="A0A7S4NDN4"/>
<dbReference type="SUPFAM" id="SSF52540">
    <property type="entry name" value="P-loop containing nucleoside triphosphate hydrolases"/>
    <property type="match status" value="1"/>
</dbReference>
<dbReference type="CDD" id="cd00882">
    <property type="entry name" value="Ras_like_GTPase"/>
    <property type="match status" value="1"/>
</dbReference>
<evidence type="ECO:0000256" key="1">
    <source>
        <dbReference type="ARBA" id="ARBA00022741"/>
    </source>
</evidence>
<dbReference type="InterPro" id="IPR006703">
    <property type="entry name" value="G_AIG1"/>
</dbReference>
<dbReference type="InterPro" id="IPR027417">
    <property type="entry name" value="P-loop_NTPase"/>
</dbReference>
<dbReference type="Pfam" id="PF04548">
    <property type="entry name" value="AIG1"/>
    <property type="match status" value="1"/>
</dbReference>
<organism evidence="3">
    <name type="scientific">Odontella aurita</name>
    <dbReference type="NCBI Taxonomy" id="265563"/>
    <lineage>
        <taxon>Eukaryota</taxon>
        <taxon>Sar</taxon>
        <taxon>Stramenopiles</taxon>
        <taxon>Ochrophyta</taxon>
        <taxon>Bacillariophyta</taxon>
        <taxon>Mediophyceae</taxon>
        <taxon>Biddulphiophycidae</taxon>
        <taxon>Eupodiscales</taxon>
        <taxon>Odontellaceae</taxon>
        <taxon>Odontella</taxon>
    </lineage>
</organism>